<evidence type="ECO:0000313" key="3">
    <source>
        <dbReference type="WBParaSite" id="EVEC_0000613501-mRNA-1"/>
    </source>
</evidence>
<name>A0A0N4V776_ENTVE</name>
<dbReference type="AlphaFoldDB" id="A0A0N4V776"/>
<reference evidence="1 2" key="2">
    <citation type="submission" date="2018-10" db="EMBL/GenBank/DDBJ databases">
        <authorList>
            <consortium name="Pathogen Informatics"/>
        </authorList>
    </citation>
    <scope>NUCLEOTIDE SEQUENCE [LARGE SCALE GENOMIC DNA]</scope>
</reference>
<protein>
    <submittedName>
        <fullName evidence="1 3">Uncharacterized protein</fullName>
    </submittedName>
</protein>
<gene>
    <name evidence="1" type="ORF">EVEC_LOCUS5746</name>
</gene>
<evidence type="ECO:0000313" key="1">
    <source>
        <dbReference type="EMBL" id="VDD90995.1"/>
    </source>
</evidence>
<keyword evidence="2" id="KW-1185">Reference proteome</keyword>
<dbReference type="Proteomes" id="UP000274131">
    <property type="component" value="Unassembled WGS sequence"/>
</dbReference>
<dbReference type="WBParaSite" id="EVEC_0000613501-mRNA-1">
    <property type="protein sequence ID" value="EVEC_0000613501-mRNA-1"/>
    <property type="gene ID" value="EVEC_0000613501"/>
</dbReference>
<sequence>MAVGFINFLCFCLRRRPVEKKHEEVVIEIKSTENDAQDIETIRESVDEIKVEASDSNMTDVTLNSSPRGTVKELPSKSGRKLTSTNFFSFFTCK</sequence>
<evidence type="ECO:0000313" key="2">
    <source>
        <dbReference type="Proteomes" id="UP000274131"/>
    </source>
</evidence>
<reference evidence="3" key="1">
    <citation type="submission" date="2017-02" db="UniProtKB">
        <authorList>
            <consortium name="WormBaseParasite"/>
        </authorList>
    </citation>
    <scope>IDENTIFICATION</scope>
</reference>
<dbReference type="EMBL" id="UXUI01008253">
    <property type="protein sequence ID" value="VDD90995.1"/>
    <property type="molecule type" value="Genomic_DNA"/>
</dbReference>
<proteinExistence type="predicted"/>
<organism evidence="3">
    <name type="scientific">Enterobius vermicularis</name>
    <name type="common">Human pinworm</name>
    <dbReference type="NCBI Taxonomy" id="51028"/>
    <lineage>
        <taxon>Eukaryota</taxon>
        <taxon>Metazoa</taxon>
        <taxon>Ecdysozoa</taxon>
        <taxon>Nematoda</taxon>
        <taxon>Chromadorea</taxon>
        <taxon>Rhabditida</taxon>
        <taxon>Spirurina</taxon>
        <taxon>Oxyuridomorpha</taxon>
        <taxon>Oxyuroidea</taxon>
        <taxon>Oxyuridae</taxon>
        <taxon>Enterobius</taxon>
    </lineage>
</organism>
<accession>A0A0N4V776</accession>